<name>A0A8J8NCS3_HALGN</name>
<sequence>MLSNLSAYSAQSPPICLQNFSGVMSAGTCRFNPGGGNTGFTTRMRILGVLNLKPDSVLPVKERTACWSREVGWLFRVR</sequence>
<proteinExistence type="predicted"/>
<keyword evidence="2" id="KW-1185">Reference proteome</keyword>
<dbReference type="AlphaFoldDB" id="A0A8J8NCS3"/>
<dbReference type="EMBL" id="RRYP01021646">
    <property type="protein sequence ID" value="TNV72608.1"/>
    <property type="molecule type" value="Genomic_DNA"/>
</dbReference>
<comment type="caution">
    <text evidence="1">The sequence shown here is derived from an EMBL/GenBank/DDBJ whole genome shotgun (WGS) entry which is preliminary data.</text>
</comment>
<evidence type="ECO:0000313" key="1">
    <source>
        <dbReference type="EMBL" id="TNV72608.1"/>
    </source>
</evidence>
<gene>
    <name evidence="1" type="ORF">FGO68_gene2740</name>
</gene>
<dbReference type="Proteomes" id="UP000785679">
    <property type="component" value="Unassembled WGS sequence"/>
</dbReference>
<accession>A0A8J8NCS3</accession>
<organism evidence="1 2">
    <name type="scientific">Halteria grandinella</name>
    <dbReference type="NCBI Taxonomy" id="5974"/>
    <lineage>
        <taxon>Eukaryota</taxon>
        <taxon>Sar</taxon>
        <taxon>Alveolata</taxon>
        <taxon>Ciliophora</taxon>
        <taxon>Intramacronucleata</taxon>
        <taxon>Spirotrichea</taxon>
        <taxon>Stichotrichia</taxon>
        <taxon>Sporadotrichida</taxon>
        <taxon>Halteriidae</taxon>
        <taxon>Halteria</taxon>
    </lineage>
</organism>
<evidence type="ECO:0000313" key="2">
    <source>
        <dbReference type="Proteomes" id="UP000785679"/>
    </source>
</evidence>
<reference evidence="1" key="1">
    <citation type="submission" date="2019-06" db="EMBL/GenBank/DDBJ databases">
        <authorList>
            <person name="Zheng W."/>
        </authorList>
    </citation>
    <scope>NUCLEOTIDE SEQUENCE</scope>
    <source>
        <strain evidence="1">QDHG01</strain>
    </source>
</reference>
<protein>
    <submittedName>
        <fullName evidence="1">Uncharacterized protein</fullName>
    </submittedName>
</protein>